<dbReference type="GO" id="GO:0016020">
    <property type="term" value="C:membrane"/>
    <property type="evidence" value="ECO:0007669"/>
    <property type="project" value="TreeGrafter"/>
</dbReference>
<dbReference type="GO" id="GO:0007015">
    <property type="term" value="P:actin filament organization"/>
    <property type="evidence" value="ECO:0007669"/>
    <property type="project" value="TreeGrafter"/>
</dbReference>
<dbReference type="SMART" id="SM00015">
    <property type="entry name" value="IQ"/>
    <property type="match status" value="6"/>
</dbReference>
<evidence type="ECO:0000259" key="14">
    <source>
        <dbReference type="PROSITE" id="PS51456"/>
    </source>
</evidence>
<reference evidence="16" key="1">
    <citation type="submission" date="2025-08" db="UniProtKB">
        <authorList>
            <consortium name="Ensembl"/>
        </authorList>
    </citation>
    <scope>IDENTIFICATION</scope>
</reference>
<feature type="domain" description="Dilute" evidence="13">
    <location>
        <begin position="1479"/>
        <end position="1759"/>
    </location>
</feature>
<dbReference type="CDD" id="cd15477">
    <property type="entry name" value="Myo5b_CBD"/>
    <property type="match status" value="1"/>
</dbReference>
<dbReference type="Gene3D" id="1.20.5.190">
    <property type="match status" value="3"/>
</dbReference>
<dbReference type="GO" id="GO:0051015">
    <property type="term" value="F:actin filament binding"/>
    <property type="evidence" value="ECO:0007669"/>
    <property type="project" value="TreeGrafter"/>
</dbReference>
<name>A0A671LQY9_9TELE</name>
<gene>
    <name evidence="16" type="primary">myo5b</name>
</gene>
<dbReference type="SUPFAM" id="SSF52540">
    <property type="entry name" value="P-loop containing nucleoside triphosphate hydrolases"/>
    <property type="match status" value="2"/>
</dbReference>
<keyword evidence="9 11" id="KW-0505">Motor protein</keyword>
<feature type="coiled-coil region" evidence="12">
    <location>
        <begin position="1290"/>
        <end position="1397"/>
    </location>
</feature>
<dbReference type="GO" id="GO:0005737">
    <property type="term" value="C:cytoplasm"/>
    <property type="evidence" value="ECO:0007669"/>
    <property type="project" value="UniProtKB-SubCell"/>
</dbReference>
<dbReference type="Proteomes" id="UP000472260">
    <property type="component" value="Unassembled WGS sequence"/>
</dbReference>
<evidence type="ECO:0000256" key="6">
    <source>
        <dbReference type="ARBA" id="ARBA00022860"/>
    </source>
</evidence>
<feature type="domain" description="Myosin N-terminal SH3-like" evidence="15">
    <location>
        <begin position="9"/>
        <end position="61"/>
    </location>
</feature>
<proteinExistence type="inferred from homology"/>
<keyword evidence="3" id="KW-0677">Repeat</keyword>
<dbReference type="Gene3D" id="3.30.70.1590">
    <property type="match status" value="1"/>
</dbReference>
<dbReference type="GO" id="GO:0016459">
    <property type="term" value="C:myosin complex"/>
    <property type="evidence" value="ECO:0007669"/>
    <property type="project" value="UniProtKB-KW"/>
</dbReference>
<keyword evidence="17" id="KW-1185">Reference proteome</keyword>
<dbReference type="InterPro" id="IPR037990">
    <property type="entry name" value="Myo5b_CBD"/>
</dbReference>
<dbReference type="PANTHER" id="PTHR13140">
    <property type="entry name" value="MYOSIN"/>
    <property type="match status" value="1"/>
</dbReference>
<dbReference type="Gene3D" id="3.40.850.10">
    <property type="entry name" value="Kinesin motor domain"/>
    <property type="match status" value="1"/>
</dbReference>
<dbReference type="InterPro" id="IPR027417">
    <property type="entry name" value="P-loop_NTPase"/>
</dbReference>
<feature type="coiled-coil region" evidence="12">
    <location>
        <begin position="1135"/>
        <end position="1249"/>
    </location>
</feature>
<accession>A0A671LQY9</accession>
<dbReference type="Pfam" id="PF00063">
    <property type="entry name" value="Myosin_head"/>
    <property type="match status" value="1"/>
</dbReference>
<dbReference type="GO" id="GO:0005516">
    <property type="term" value="F:calmodulin binding"/>
    <property type="evidence" value="ECO:0007669"/>
    <property type="project" value="UniProtKB-KW"/>
</dbReference>
<evidence type="ECO:0000313" key="17">
    <source>
        <dbReference type="Proteomes" id="UP000472260"/>
    </source>
</evidence>
<dbReference type="GO" id="GO:0005524">
    <property type="term" value="F:ATP binding"/>
    <property type="evidence" value="ECO:0007669"/>
    <property type="project" value="UniProtKB-UniRule"/>
</dbReference>
<evidence type="ECO:0000256" key="8">
    <source>
        <dbReference type="ARBA" id="ARBA00023123"/>
    </source>
</evidence>
<dbReference type="SMART" id="SM01132">
    <property type="entry name" value="DIL"/>
    <property type="match status" value="1"/>
</dbReference>
<evidence type="ECO:0000256" key="4">
    <source>
        <dbReference type="ARBA" id="ARBA00022741"/>
    </source>
</evidence>
<sequence>MLILQLYTGSYTRVWIPDPDDVWKSAEIIKDYKEGDPVLNLKLEDETTLEYSIGPKDNPLPFLRNPDILVGENDLTALSYLHEPAVLHNLKVRFLESNHIYTYCGIVLVAINPYEQLQIYGEEVINAYSGQNMGDMDPHIFAVAEEAYKQMARDEKNQSIIVSGESGAGKTVSAKYAMRFFATVGGSANDTSVEEKVLASSPIMEAIGNAKTTRNDNSSRFGKYIQIGFDRRYYIIGANMRTYLLEKSRVVFQAEDERNYHIFYQLCASSSLSEFKDLSLSNAEDFTYTSLGENIFIEGVNDAEDLVKTREALTMLGVKEIHQMSIFKIIASILHLGNVGIVSERDGESCHINRDDTHLHHFCRLLGIEQEQMEHWLCRRKLVTTAETYVKNMSHAQAVNARDALAKHIYAHLFDWIVEHINKALHTSTKQHSFIGVLDIYGFETFEINSFEQFCINYANEKLQQQFNSHVFKLEQEEYMKEQIPWTLIDFYDNQPCIDLIEAKLGILDLLDEECKVPKGTDQNWAQKLYSKHSNSGHFEKPRMSNRSFIVVHFADKVEYQCDGFLEKNRDTVYEEQINILKASQFQLVADLFHDGKDSGPPSATSKNAKINVRAAKPVPKGHNREHRKSVGTQFRNSLHLLMETLNATTPHYVRCIKPNDYKESFVFDSRRAVQQLRACGVLETIRISAAGYPSRWTYPDFFSRYRVLMTKKDMTIGDKKQVCKNLLETLIKDPDKFQFGKTKIFFRAGQVAYLEKLRADKFRFACIKIQKTVRGWLQRIRYRKIRKSAITLQRYGRGYLARRYAEMLRLTRAALICQKQYRMVRVRQEYLRIRRAVITIQAFARGMFIRRLYQEFLLHHKAMIIQKTVRGWLVRKKYLRARNAAIVIQCFYRRVRAKRQLKQLKIAARSAEHFKNLNVGMENKIVQLQKKMDNQSKEHKTQNEQLNVTNTALGSEVTKLQKELETLRIRQTAGTQVTSLQEELEKLRVELQEAHAQRKQIEEEFSNEKQELEQRVEELEKENTLLKKEKEEVNRRIQNPTQGEFHKETRLQVELDEERQRYQNLVKEYSRLEQRYENLQEDLSSMKFHPGHRRNPSNQSSLGSDSNYTSITLMWFVSMQEMGIEKAAMDLSVFMKLQKRVRELEQERKRLQTNLEKVEELSKRKACLFEDINADLAYNSLKRQELETENKKLKNDLNELRKAVADRASENNSSNELQEGYSLLLNQLKAANEELDVRKEEVLMLKTQIVNSTRQSESINHIVSLKTSPPLSRHFIHLTFVDGELGLAYQGLKQVARLLEAQLQTKSRQHKDELEALHTQIELQKDNLEKKQEMLDHFSTLSPEALVEFSVQQEITRLTNENLDLKELVEKLEKNEKKLKKQLRIYMKKVQELEVSQATRSRPELTRQVTVQRKDKDFEGMLEYYKEDEALLVKSLITDMKPNVVSATVPCLPAYILFMCIRHADYINDDQKVHSLLTTTINAIKKVLKRNSDDFEMTSFWLANTSRLLHCLKQYSGDEAFMTQNIAKQNEHCLKNFDLAEYRQVLSDLSIQIYQQLVRIAEGIMQPMIVSAMLESESIPSLAGVKPMGYRNRSSSLDCESGGPAGYTLQALVKQLGQFYTIMADHGLDPEISQQVVRQLFYSINAVTLNNLLLRKDVCSWSTGMQLRYNISQLEEWLRGKNLHQSGAVATMEPVIQAAQLLQVKKKTSQDAEAICSLCTALSLQQIVKILNLYTPLNEFEERVTVSFIRDIQNRLQDRIENNQLLVDTKYTFPVLFPYTPSVLSLENIHIPASLSLDFLTRV</sequence>
<dbReference type="Pfam" id="PF25966">
    <property type="entry name" value="Myo5a"/>
    <property type="match status" value="1"/>
</dbReference>
<evidence type="ECO:0000313" key="16">
    <source>
        <dbReference type="Ensembl" id="ENSSANP00000020806.1"/>
    </source>
</evidence>
<protein>
    <recommendedName>
        <fullName evidence="18">Myosin VB</fullName>
    </recommendedName>
</protein>
<evidence type="ECO:0000259" key="13">
    <source>
        <dbReference type="PROSITE" id="PS51126"/>
    </source>
</evidence>
<dbReference type="SMART" id="SM00242">
    <property type="entry name" value="MYSc"/>
    <property type="match status" value="1"/>
</dbReference>
<dbReference type="PROSITE" id="PS51126">
    <property type="entry name" value="DILUTE"/>
    <property type="match status" value="1"/>
</dbReference>
<dbReference type="InterPro" id="IPR000048">
    <property type="entry name" value="IQ_motif_EF-hand-BS"/>
</dbReference>
<evidence type="ECO:0000256" key="3">
    <source>
        <dbReference type="ARBA" id="ARBA00022737"/>
    </source>
</evidence>
<dbReference type="PROSITE" id="PS50096">
    <property type="entry name" value="IQ"/>
    <property type="match status" value="5"/>
</dbReference>
<dbReference type="GO" id="GO:0000146">
    <property type="term" value="F:microfilament motor activity"/>
    <property type="evidence" value="ECO:0007669"/>
    <property type="project" value="TreeGrafter"/>
</dbReference>
<dbReference type="InterPro" id="IPR004009">
    <property type="entry name" value="SH3_Myosin"/>
</dbReference>
<dbReference type="Ensembl" id="ENSSANT00000022175.1">
    <property type="protein sequence ID" value="ENSSANP00000020806.1"/>
    <property type="gene ID" value="ENSSANG00000005860.1"/>
</dbReference>
<dbReference type="GO" id="GO:0098685">
    <property type="term" value="C:Schaffer collateral - CA1 synapse"/>
    <property type="evidence" value="ECO:0007669"/>
    <property type="project" value="UniProtKB-ARBA"/>
</dbReference>
<keyword evidence="4 11" id="KW-0547">Nucleotide-binding</keyword>
<organism evidence="16 17">
    <name type="scientific">Sinocyclocheilus anshuiensis</name>
    <dbReference type="NCBI Taxonomy" id="1608454"/>
    <lineage>
        <taxon>Eukaryota</taxon>
        <taxon>Metazoa</taxon>
        <taxon>Chordata</taxon>
        <taxon>Craniata</taxon>
        <taxon>Vertebrata</taxon>
        <taxon>Euteleostomi</taxon>
        <taxon>Actinopterygii</taxon>
        <taxon>Neopterygii</taxon>
        <taxon>Teleostei</taxon>
        <taxon>Ostariophysi</taxon>
        <taxon>Cypriniformes</taxon>
        <taxon>Cyprinidae</taxon>
        <taxon>Cyprininae</taxon>
        <taxon>Sinocyclocheilus</taxon>
    </lineage>
</organism>
<keyword evidence="7 12" id="KW-0175">Coiled coil</keyword>
<dbReference type="GO" id="GO:0048731">
    <property type="term" value="P:system development"/>
    <property type="evidence" value="ECO:0007669"/>
    <property type="project" value="UniProtKB-ARBA"/>
</dbReference>
<reference evidence="16" key="2">
    <citation type="submission" date="2025-09" db="UniProtKB">
        <authorList>
            <consortium name="Ensembl"/>
        </authorList>
    </citation>
    <scope>IDENTIFICATION</scope>
</reference>
<dbReference type="Pfam" id="PF00612">
    <property type="entry name" value="IQ"/>
    <property type="match status" value="6"/>
</dbReference>
<dbReference type="InterPro" id="IPR002710">
    <property type="entry name" value="Dilute_dom"/>
</dbReference>
<feature type="binding site" evidence="11">
    <location>
        <begin position="164"/>
        <end position="171"/>
    </location>
    <ligand>
        <name>ATP</name>
        <dbReference type="ChEBI" id="CHEBI:30616"/>
    </ligand>
</feature>
<dbReference type="PANTHER" id="PTHR13140:SF356">
    <property type="entry name" value="UNCONVENTIONAL MYOSIN-VB"/>
    <property type="match status" value="1"/>
</dbReference>
<keyword evidence="5 11" id="KW-0067">ATP-binding</keyword>
<evidence type="ECO:0000256" key="5">
    <source>
        <dbReference type="ARBA" id="ARBA00022840"/>
    </source>
</evidence>
<evidence type="ECO:0000259" key="15">
    <source>
        <dbReference type="PROSITE" id="PS51844"/>
    </source>
</evidence>
<keyword evidence="8 11" id="KW-0518">Myosin</keyword>
<dbReference type="InterPro" id="IPR058662">
    <property type="entry name" value="Myo5a/b_dom"/>
</dbReference>
<dbReference type="CDD" id="cd01380">
    <property type="entry name" value="MYSc_Myo5"/>
    <property type="match status" value="1"/>
</dbReference>
<evidence type="ECO:0000256" key="7">
    <source>
        <dbReference type="ARBA" id="ARBA00023054"/>
    </source>
</evidence>
<dbReference type="PROSITE" id="PS51456">
    <property type="entry name" value="MYOSIN_MOTOR"/>
    <property type="match status" value="1"/>
</dbReference>
<feature type="domain" description="Myosin motor" evidence="14">
    <location>
        <begin position="70"/>
        <end position="760"/>
    </location>
</feature>
<feature type="region of interest" description="Actin-binding" evidence="11">
    <location>
        <begin position="639"/>
        <end position="661"/>
    </location>
</feature>
<dbReference type="Gene3D" id="1.20.120.720">
    <property type="entry name" value="Myosin VI head, motor domain, U50 subdomain"/>
    <property type="match status" value="1"/>
</dbReference>
<keyword evidence="2" id="KW-0597">Phosphoprotein</keyword>
<evidence type="ECO:0000256" key="11">
    <source>
        <dbReference type="PROSITE-ProRule" id="PRU00782"/>
    </source>
</evidence>
<evidence type="ECO:0008006" key="18">
    <source>
        <dbReference type="Google" id="ProtNLM"/>
    </source>
</evidence>
<keyword evidence="10 11" id="KW-0009">Actin-binding</keyword>
<comment type="similarity">
    <text evidence="1 11">Belongs to the TRAFAC class myosin-kinesin ATPase superfamily. Myosin family.</text>
</comment>
<dbReference type="Pfam" id="PF01843">
    <property type="entry name" value="DIL"/>
    <property type="match status" value="1"/>
</dbReference>
<dbReference type="Gene3D" id="1.10.10.820">
    <property type="match status" value="1"/>
</dbReference>
<dbReference type="PROSITE" id="PS51844">
    <property type="entry name" value="SH3_LIKE"/>
    <property type="match status" value="1"/>
</dbReference>
<dbReference type="PRINTS" id="PR00193">
    <property type="entry name" value="MYOSINHEAVY"/>
</dbReference>
<dbReference type="InterPro" id="IPR036961">
    <property type="entry name" value="Kinesin_motor_dom_sf"/>
</dbReference>
<evidence type="ECO:0000256" key="9">
    <source>
        <dbReference type="ARBA" id="ARBA00023175"/>
    </source>
</evidence>
<evidence type="ECO:0000256" key="1">
    <source>
        <dbReference type="ARBA" id="ARBA00008314"/>
    </source>
</evidence>
<evidence type="ECO:0000256" key="10">
    <source>
        <dbReference type="ARBA" id="ARBA00023203"/>
    </source>
</evidence>
<evidence type="ECO:0000256" key="2">
    <source>
        <dbReference type="ARBA" id="ARBA00022553"/>
    </source>
</evidence>
<dbReference type="InterPro" id="IPR036103">
    <property type="entry name" value="MYSc_Myo5"/>
</dbReference>
<dbReference type="Gene3D" id="1.20.58.530">
    <property type="match status" value="1"/>
</dbReference>
<dbReference type="InterPro" id="IPR001609">
    <property type="entry name" value="Myosin_head_motor_dom-like"/>
</dbReference>
<evidence type="ECO:0000256" key="12">
    <source>
        <dbReference type="SAM" id="Coils"/>
    </source>
</evidence>
<keyword evidence="6" id="KW-0112">Calmodulin-binding</keyword>
<feature type="coiled-coil region" evidence="12">
    <location>
        <begin position="912"/>
        <end position="1090"/>
    </location>
</feature>